<dbReference type="PANTHER" id="PTHR21255">
    <property type="entry name" value="T-COMPLEX-ASSOCIATED-TESTIS-EXPRESSED 1/ DYNEIN LIGHT CHAIN"/>
    <property type="match status" value="1"/>
</dbReference>
<name>A0A161MGR9_TRIIF</name>
<dbReference type="GO" id="GO:0005737">
    <property type="term" value="C:cytoplasm"/>
    <property type="evidence" value="ECO:0007669"/>
    <property type="project" value="TreeGrafter"/>
</dbReference>
<evidence type="ECO:0000256" key="1">
    <source>
        <dbReference type="ARBA" id="ARBA00005361"/>
    </source>
</evidence>
<reference evidence="2" key="1">
    <citation type="submission" date="2016-04" db="EMBL/GenBank/DDBJ databases">
        <authorList>
            <person name="Calderon-Fernandez G.M.Sr."/>
        </authorList>
    </citation>
    <scope>NUCLEOTIDE SEQUENCE</scope>
    <source>
        <strain evidence="2">Int1</strain>
        <tissue evidence="2">Integument</tissue>
    </source>
</reference>
<dbReference type="Pfam" id="PF03645">
    <property type="entry name" value="Tctex-1"/>
    <property type="match status" value="1"/>
</dbReference>
<accession>A0A161MGR9</accession>
<evidence type="ECO:0000313" key="2">
    <source>
        <dbReference type="EMBL" id="JAR96117.1"/>
    </source>
</evidence>
<dbReference type="CDD" id="cd21451">
    <property type="entry name" value="DLC-like_TCTEX1D"/>
    <property type="match status" value="1"/>
</dbReference>
<protein>
    <submittedName>
        <fullName evidence="2">Tctex1 domain-containing protein 1-like protein</fullName>
    </submittedName>
</protein>
<dbReference type="Gene3D" id="3.30.1140.40">
    <property type="entry name" value="Tctex-1"/>
    <property type="match status" value="1"/>
</dbReference>
<comment type="similarity">
    <text evidence="1">Belongs to the dynein light chain Tctex-type family.</text>
</comment>
<dbReference type="PANTHER" id="PTHR21255:SF7">
    <property type="entry name" value="DYNEIN LIGHT CHAIN TCTEX-TYPE PROTEIN 2B"/>
    <property type="match status" value="1"/>
</dbReference>
<feature type="non-terminal residue" evidence="2">
    <location>
        <position position="1"/>
    </location>
</feature>
<organism evidence="2">
    <name type="scientific">Triatoma infestans</name>
    <name type="common">Assassin bug</name>
    <dbReference type="NCBI Taxonomy" id="30076"/>
    <lineage>
        <taxon>Eukaryota</taxon>
        <taxon>Metazoa</taxon>
        <taxon>Ecdysozoa</taxon>
        <taxon>Arthropoda</taxon>
        <taxon>Hexapoda</taxon>
        <taxon>Insecta</taxon>
        <taxon>Pterygota</taxon>
        <taxon>Neoptera</taxon>
        <taxon>Paraneoptera</taxon>
        <taxon>Hemiptera</taxon>
        <taxon>Heteroptera</taxon>
        <taxon>Panheteroptera</taxon>
        <taxon>Cimicomorpha</taxon>
        <taxon>Reduviidae</taxon>
        <taxon>Triatominae</taxon>
        <taxon>Triatoma</taxon>
    </lineage>
</organism>
<proteinExistence type="inferred from homology"/>
<dbReference type="GO" id="GO:0007018">
    <property type="term" value="P:microtubule-based movement"/>
    <property type="evidence" value="ECO:0007669"/>
    <property type="project" value="TreeGrafter"/>
</dbReference>
<reference evidence="2" key="2">
    <citation type="journal article" date="2017" name="J. Med. Entomol.">
        <title>Transcriptome Analysis of the Triatoma infestans (Hemiptera: Reduviidae) Integument.</title>
        <authorList>
            <person name="Calderon-Fernandez G.M."/>
            <person name="Moriconi D.E."/>
            <person name="Dulbecco A.B."/>
            <person name="Juarez M.P."/>
        </authorList>
    </citation>
    <scope>NUCLEOTIDE SEQUENCE</scope>
    <source>
        <strain evidence="2">Int1</strain>
        <tissue evidence="2">Integument</tissue>
    </source>
</reference>
<dbReference type="InterPro" id="IPR038586">
    <property type="entry name" value="Tctex-1-like_sf"/>
</dbReference>
<dbReference type="GO" id="GO:0005868">
    <property type="term" value="C:cytoplasmic dynein complex"/>
    <property type="evidence" value="ECO:0007669"/>
    <property type="project" value="TreeGrafter"/>
</dbReference>
<dbReference type="EMBL" id="GEMB01007259">
    <property type="protein sequence ID" value="JAR96117.1"/>
    <property type="molecule type" value="Transcribed_RNA"/>
</dbReference>
<dbReference type="AlphaFoldDB" id="A0A161MGR9"/>
<sequence>LNYTEKILPEIYFDKEKVLLVLVRVVTEFAGTTITNYDSEFSKDYSVTLASKLLEEVYKLNFDRHKLVILVRIIEDRNQYIKSMISFLWDCDFDGHAHYTHQGYGYMIIISVYGFYIE</sequence>
<dbReference type="InterPro" id="IPR005334">
    <property type="entry name" value="Tctex-1-like"/>
</dbReference>
<dbReference type="GO" id="GO:0045505">
    <property type="term" value="F:dynein intermediate chain binding"/>
    <property type="evidence" value="ECO:0007669"/>
    <property type="project" value="TreeGrafter"/>
</dbReference>